<dbReference type="VEuPathDB" id="VectorBase:GAUT031352"/>
<evidence type="ECO:0000313" key="1">
    <source>
        <dbReference type="EnsemblMetazoa" id="GAUT031352-PA"/>
    </source>
</evidence>
<organism evidence="1 2">
    <name type="scientific">Glossina austeni</name>
    <name type="common">Savannah tsetse fly</name>
    <dbReference type="NCBI Taxonomy" id="7395"/>
    <lineage>
        <taxon>Eukaryota</taxon>
        <taxon>Metazoa</taxon>
        <taxon>Ecdysozoa</taxon>
        <taxon>Arthropoda</taxon>
        <taxon>Hexapoda</taxon>
        <taxon>Insecta</taxon>
        <taxon>Pterygota</taxon>
        <taxon>Neoptera</taxon>
        <taxon>Endopterygota</taxon>
        <taxon>Diptera</taxon>
        <taxon>Brachycera</taxon>
        <taxon>Muscomorpha</taxon>
        <taxon>Hippoboscoidea</taxon>
        <taxon>Glossinidae</taxon>
        <taxon>Glossina</taxon>
    </lineage>
</organism>
<dbReference type="AlphaFoldDB" id="A0A1A9VAU6"/>
<dbReference type="EnsemblMetazoa" id="GAUT031352-RA">
    <property type="protein sequence ID" value="GAUT031352-PA"/>
    <property type="gene ID" value="GAUT031352"/>
</dbReference>
<evidence type="ECO:0000313" key="2">
    <source>
        <dbReference type="Proteomes" id="UP000078200"/>
    </source>
</evidence>
<dbReference type="Proteomes" id="UP000078200">
    <property type="component" value="Unassembled WGS sequence"/>
</dbReference>
<accession>A0A1A9VAU6</accession>
<reference evidence="1" key="1">
    <citation type="submission" date="2020-05" db="UniProtKB">
        <authorList>
            <consortium name="EnsemblMetazoa"/>
        </authorList>
    </citation>
    <scope>IDENTIFICATION</scope>
    <source>
        <strain evidence="1">TTRI</strain>
    </source>
</reference>
<name>A0A1A9VAU6_GLOAU</name>
<keyword evidence="2" id="KW-1185">Reference proteome</keyword>
<sequence>MEKIYQCQTEQKLKSVNDNGNLKQIWLLFDRFTTSVINRAIRRLNSSRTVHLNTLQRNSCSNDEVYHSFRVVRRHFNRSFHFYDMTTPLVLEYLINDDLTSSAVFYYFALPSFLPNHASSAVYSGSLLREIEV</sequence>
<protein>
    <submittedName>
        <fullName evidence="1">Uncharacterized protein</fullName>
    </submittedName>
</protein>
<proteinExistence type="predicted"/>